<keyword evidence="2" id="KW-1185">Reference proteome</keyword>
<reference evidence="1" key="1">
    <citation type="submission" date="2020-09" db="EMBL/GenBank/DDBJ databases">
        <title>Genome-Enabled Discovery of Anthraquinone Biosynthesis in Senna tora.</title>
        <authorList>
            <person name="Kang S.-H."/>
            <person name="Pandey R.P."/>
            <person name="Lee C.-M."/>
            <person name="Sim J.-S."/>
            <person name="Jeong J.-T."/>
            <person name="Choi B.-S."/>
            <person name="Jung M."/>
            <person name="Ginzburg D."/>
            <person name="Zhao K."/>
            <person name="Won S.Y."/>
            <person name="Oh T.-J."/>
            <person name="Yu Y."/>
            <person name="Kim N.-H."/>
            <person name="Lee O.R."/>
            <person name="Lee T.-H."/>
            <person name="Bashyal P."/>
            <person name="Kim T.-S."/>
            <person name="Lee W.-H."/>
            <person name="Kawkins C."/>
            <person name="Kim C.-K."/>
            <person name="Kim J.S."/>
            <person name="Ahn B.O."/>
            <person name="Rhee S.Y."/>
            <person name="Sohng J.K."/>
        </authorList>
    </citation>
    <scope>NUCLEOTIDE SEQUENCE</scope>
    <source>
        <tissue evidence="1">Leaf</tissue>
    </source>
</reference>
<evidence type="ECO:0000313" key="2">
    <source>
        <dbReference type="Proteomes" id="UP000634136"/>
    </source>
</evidence>
<dbReference type="EMBL" id="JAAIUW010000011">
    <property type="protein sequence ID" value="KAF7810155.1"/>
    <property type="molecule type" value="Genomic_DNA"/>
</dbReference>
<proteinExistence type="predicted"/>
<name>A0A834W580_9FABA</name>
<comment type="caution">
    <text evidence="1">The sequence shown here is derived from an EMBL/GenBank/DDBJ whole genome shotgun (WGS) entry which is preliminary data.</text>
</comment>
<organism evidence="1 2">
    <name type="scientific">Senna tora</name>
    <dbReference type="NCBI Taxonomy" id="362788"/>
    <lineage>
        <taxon>Eukaryota</taxon>
        <taxon>Viridiplantae</taxon>
        <taxon>Streptophyta</taxon>
        <taxon>Embryophyta</taxon>
        <taxon>Tracheophyta</taxon>
        <taxon>Spermatophyta</taxon>
        <taxon>Magnoliopsida</taxon>
        <taxon>eudicotyledons</taxon>
        <taxon>Gunneridae</taxon>
        <taxon>Pentapetalae</taxon>
        <taxon>rosids</taxon>
        <taxon>fabids</taxon>
        <taxon>Fabales</taxon>
        <taxon>Fabaceae</taxon>
        <taxon>Caesalpinioideae</taxon>
        <taxon>Cassia clade</taxon>
        <taxon>Senna</taxon>
    </lineage>
</organism>
<sequence>MVKSIGDHLASILCLCSYRSPPLHKTAVASPLVLLITRFSPENMVNGGGVAVYDLEEWRFGNGGCGYEEG</sequence>
<accession>A0A834W580</accession>
<dbReference type="AlphaFoldDB" id="A0A834W580"/>
<gene>
    <name evidence="1" type="ORF">G2W53_036898</name>
</gene>
<evidence type="ECO:0000313" key="1">
    <source>
        <dbReference type="EMBL" id="KAF7810155.1"/>
    </source>
</evidence>
<dbReference type="Proteomes" id="UP000634136">
    <property type="component" value="Unassembled WGS sequence"/>
</dbReference>
<protein>
    <submittedName>
        <fullName evidence="1">Uncharacterized protein</fullName>
    </submittedName>
</protein>